<dbReference type="Proteomes" id="UP000799118">
    <property type="component" value="Unassembled WGS sequence"/>
</dbReference>
<feature type="signal peptide" evidence="1">
    <location>
        <begin position="1"/>
        <end position="23"/>
    </location>
</feature>
<proteinExistence type="predicted"/>
<reference evidence="2" key="1">
    <citation type="journal article" date="2019" name="Environ. Microbiol.">
        <title>Fungal ecological strategies reflected in gene transcription - a case study of two litter decomposers.</title>
        <authorList>
            <person name="Barbi F."/>
            <person name="Kohler A."/>
            <person name="Barry K."/>
            <person name="Baskaran P."/>
            <person name="Daum C."/>
            <person name="Fauchery L."/>
            <person name="Ihrmark K."/>
            <person name="Kuo A."/>
            <person name="LaButti K."/>
            <person name="Lipzen A."/>
            <person name="Morin E."/>
            <person name="Grigoriev I.V."/>
            <person name="Henrissat B."/>
            <person name="Lindahl B."/>
            <person name="Martin F."/>
        </authorList>
    </citation>
    <scope>NUCLEOTIDE SEQUENCE</scope>
    <source>
        <strain evidence="2">JB14</strain>
    </source>
</reference>
<sequence>MTSVRRLKLLLLDWTAYCSRTAAVATSRSIVIDVYGITRYLHPAHHNPHQTQSTLLEQRTVSFHCTRTSRWQLTSGIPFADLISATVAVEMGLSRDDVCLQVHENRRQEIYPILPMQKISFNPSTAPLRRVSSLALDLAATGSLLSKINRIDTTPTSAVPVAQAGLTSAGD</sequence>
<dbReference type="AlphaFoldDB" id="A0A6A4HU92"/>
<keyword evidence="1" id="KW-0732">Signal</keyword>
<evidence type="ECO:0000313" key="2">
    <source>
        <dbReference type="EMBL" id="KAE9401381.1"/>
    </source>
</evidence>
<name>A0A6A4HU92_9AGAR</name>
<evidence type="ECO:0000256" key="1">
    <source>
        <dbReference type="SAM" id="SignalP"/>
    </source>
</evidence>
<keyword evidence="3" id="KW-1185">Reference proteome</keyword>
<evidence type="ECO:0000313" key="3">
    <source>
        <dbReference type="Proteomes" id="UP000799118"/>
    </source>
</evidence>
<protein>
    <submittedName>
        <fullName evidence="2">Uncharacterized protein</fullName>
    </submittedName>
</protein>
<accession>A0A6A4HU92</accession>
<gene>
    <name evidence="2" type="ORF">BT96DRAFT_606444</name>
</gene>
<feature type="chain" id="PRO_5025536672" evidence="1">
    <location>
        <begin position="24"/>
        <end position="171"/>
    </location>
</feature>
<organism evidence="2 3">
    <name type="scientific">Gymnopus androsaceus JB14</name>
    <dbReference type="NCBI Taxonomy" id="1447944"/>
    <lineage>
        <taxon>Eukaryota</taxon>
        <taxon>Fungi</taxon>
        <taxon>Dikarya</taxon>
        <taxon>Basidiomycota</taxon>
        <taxon>Agaricomycotina</taxon>
        <taxon>Agaricomycetes</taxon>
        <taxon>Agaricomycetidae</taxon>
        <taxon>Agaricales</taxon>
        <taxon>Marasmiineae</taxon>
        <taxon>Omphalotaceae</taxon>
        <taxon>Gymnopus</taxon>
    </lineage>
</organism>
<dbReference type="EMBL" id="ML769446">
    <property type="protein sequence ID" value="KAE9401381.1"/>
    <property type="molecule type" value="Genomic_DNA"/>
</dbReference>